<feature type="binding site" evidence="3">
    <location>
        <position position="127"/>
    </location>
    <ligand>
        <name>a divalent metal cation</name>
        <dbReference type="ChEBI" id="CHEBI:60240"/>
    </ligand>
</feature>
<accession>A0A1T2XHH3</accession>
<dbReference type="STRING" id="1324314.BVG16_09560"/>
<dbReference type="SUPFAM" id="SSF109854">
    <property type="entry name" value="DinB/YfiT-like putative metalloenzymes"/>
    <property type="match status" value="1"/>
</dbReference>
<evidence type="ECO:0000313" key="4">
    <source>
        <dbReference type="EMBL" id="OPA79324.1"/>
    </source>
</evidence>
<organism evidence="4 5">
    <name type="scientific">Paenibacillus selenitireducens</name>
    <dbReference type="NCBI Taxonomy" id="1324314"/>
    <lineage>
        <taxon>Bacteria</taxon>
        <taxon>Bacillati</taxon>
        <taxon>Bacillota</taxon>
        <taxon>Bacilli</taxon>
        <taxon>Bacillales</taxon>
        <taxon>Paenibacillaceae</taxon>
        <taxon>Paenibacillus</taxon>
    </lineage>
</organism>
<dbReference type="EMBL" id="MSZX01000003">
    <property type="protein sequence ID" value="OPA79324.1"/>
    <property type="molecule type" value="Genomic_DNA"/>
</dbReference>
<comment type="similarity">
    <text evidence="1">Belongs to the DinB family.</text>
</comment>
<keyword evidence="2 3" id="KW-0479">Metal-binding</keyword>
<evidence type="ECO:0000256" key="2">
    <source>
        <dbReference type="ARBA" id="ARBA00022723"/>
    </source>
</evidence>
<dbReference type="OrthoDB" id="119432at2"/>
<dbReference type="GO" id="GO:0046872">
    <property type="term" value="F:metal ion binding"/>
    <property type="evidence" value="ECO:0007669"/>
    <property type="project" value="UniProtKB-KW"/>
</dbReference>
<evidence type="ECO:0000256" key="3">
    <source>
        <dbReference type="PIRSR" id="PIRSR607837-1"/>
    </source>
</evidence>
<dbReference type="AlphaFoldDB" id="A0A1T2XHH3"/>
<proteinExistence type="inferred from homology"/>
<reference evidence="4 5" key="1">
    <citation type="submission" date="2017-01" db="EMBL/GenBank/DDBJ databases">
        <title>Genome analysis of Paenibacillus selenitrireducens ES3-24.</title>
        <authorList>
            <person name="Xu D."/>
            <person name="Yao R."/>
            <person name="Zheng S."/>
        </authorList>
    </citation>
    <scope>NUCLEOTIDE SEQUENCE [LARGE SCALE GENOMIC DNA]</scope>
    <source>
        <strain evidence="4 5">ES3-24</strain>
    </source>
</reference>
<comment type="caution">
    <text evidence="4">The sequence shown here is derived from an EMBL/GenBank/DDBJ whole genome shotgun (WGS) entry which is preliminary data.</text>
</comment>
<evidence type="ECO:0008006" key="6">
    <source>
        <dbReference type="Google" id="ProtNLM"/>
    </source>
</evidence>
<protein>
    <recommendedName>
        <fullName evidence="6">Damage-inducible protein DinB</fullName>
    </recommendedName>
</protein>
<keyword evidence="5" id="KW-1185">Reference proteome</keyword>
<name>A0A1T2XHH3_9BACL</name>
<evidence type="ECO:0000256" key="1">
    <source>
        <dbReference type="ARBA" id="ARBA00008635"/>
    </source>
</evidence>
<feature type="binding site" evidence="3">
    <location>
        <position position="131"/>
    </location>
    <ligand>
        <name>a divalent metal cation</name>
        <dbReference type="ChEBI" id="CHEBI:60240"/>
    </ligand>
</feature>
<dbReference type="Pfam" id="PF05163">
    <property type="entry name" value="DinB"/>
    <property type="match status" value="1"/>
</dbReference>
<evidence type="ECO:0000313" key="5">
    <source>
        <dbReference type="Proteomes" id="UP000190188"/>
    </source>
</evidence>
<dbReference type="Proteomes" id="UP000190188">
    <property type="component" value="Unassembled WGS sequence"/>
</dbReference>
<gene>
    <name evidence="4" type="ORF">BVG16_09560</name>
</gene>
<sequence length="165" mass="18636">MFHTIEEFLQEWNQEAAGSERILNHLTDASLPQQIAENHFTLGELGWHIANSIPVFAGQLGIEVPYPGDYKEVPTQASVIAEGYAKTNRAFVEALRSSWTDADIAQVRQVFGREMANGMTLRMLIQHQTHHRGQMTVLMRQAGLTVPGLYGPSREEYAEMLKNRK</sequence>
<dbReference type="InterPro" id="IPR007837">
    <property type="entry name" value="DinB"/>
</dbReference>
<dbReference type="InterPro" id="IPR034660">
    <property type="entry name" value="DinB/YfiT-like"/>
</dbReference>
<dbReference type="RefSeq" id="WP_078498322.1">
    <property type="nucleotide sequence ID" value="NZ_MSZX01000003.1"/>
</dbReference>
<feature type="binding site" evidence="3">
    <location>
        <position position="48"/>
    </location>
    <ligand>
        <name>a divalent metal cation</name>
        <dbReference type="ChEBI" id="CHEBI:60240"/>
    </ligand>
</feature>
<dbReference type="Gene3D" id="1.20.120.450">
    <property type="entry name" value="dinb family like domain"/>
    <property type="match status" value="1"/>
</dbReference>